<dbReference type="Gene3D" id="3.90.1310.10">
    <property type="entry name" value="Penicillin-binding protein 2a (Domain 2)"/>
    <property type="match status" value="1"/>
</dbReference>
<evidence type="ECO:0000256" key="3">
    <source>
        <dbReference type="ARBA" id="ARBA00007171"/>
    </source>
</evidence>
<dbReference type="InterPro" id="IPR036138">
    <property type="entry name" value="PBP_dimer_sf"/>
</dbReference>
<dbReference type="Pfam" id="PF03717">
    <property type="entry name" value="PBP_dimer"/>
    <property type="match status" value="1"/>
</dbReference>
<feature type="domain" description="Penicillin-binding protein transpeptidase" evidence="8">
    <location>
        <begin position="261"/>
        <end position="566"/>
    </location>
</feature>
<dbReference type="InterPro" id="IPR001460">
    <property type="entry name" value="PCN-bd_Tpept"/>
</dbReference>
<dbReference type="GO" id="GO:0005886">
    <property type="term" value="C:plasma membrane"/>
    <property type="evidence" value="ECO:0007669"/>
    <property type="project" value="TreeGrafter"/>
</dbReference>
<dbReference type="RefSeq" id="WP_263073197.1">
    <property type="nucleotide sequence ID" value="NZ_JAOUSF010000003.1"/>
</dbReference>
<evidence type="ECO:0000256" key="4">
    <source>
        <dbReference type="ARBA" id="ARBA00012448"/>
    </source>
</evidence>
<dbReference type="GO" id="GO:0071972">
    <property type="term" value="F:peptidoglycan L,D-transpeptidase activity"/>
    <property type="evidence" value="ECO:0007669"/>
    <property type="project" value="TreeGrafter"/>
</dbReference>
<dbReference type="Gene3D" id="3.40.710.10">
    <property type="entry name" value="DD-peptidase/beta-lactamase superfamily"/>
    <property type="match status" value="1"/>
</dbReference>
<dbReference type="InterPro" id="IPR050515">
    <property type="entry name" value="Beta-lactam/transpept"/>
</dbReference>
<evidence type="ECO:0000256" key="1">
    <source>
        <dbReference type="ARBA" id="ARBA00004370"/>
    </source>
</evidence>
<dbReference type="EMBL" id="JAOUSF010000003">
    <property type="protein sequence ID" value="MCU9613961.1"/>
    <property type="molecule type" value="Genomic_DNA"/>
</dbReference>
<keyword evidence="7" id="KW-0812">Transmembrane</keyword>
<keyword evidence="5 7" id="KW-0472">Membrane</keyword>
<comment type="subcellular location">
    <subcellularLocation>
        <location evidence="1">Membrane</location>
    </subcellularLocation>
</comment>
<dbReference type="AlphaFoldDB" id="A0AAE3LNK3"/>
<dbReference type="SUPFAM" id="SSF56519">
    <property type="entry name" value="Penicillin binding protein dimerisation domain"/>
    <property type="match status" value="1"/>
</dbReference>
<evidence type="ECO:0000256" key="7">
    <source>
        <dbReference type="SAM" id="Phobius"/>
    </source>
</evidence>
<dbReference type="GO" id="GO:0071555">
    <property type="term" value="P:cell wall organization"/>
    <property type="evidence" value="ECO:0007669"/>
    <property type="project" value="TreeGrafter"/>
</dbReference>
<dbReference type="EC" id="3.4.16.4" evidence="4"/>
<keyword evidence="7" id="KW-1133">Transmembrane helix</keyword>
<dbReference type="PANTHER" id="PTHR30627">
    <property type="entry name" value="PEPTIDOGLYCAN D,D-TRANSPEPTIDASE"/>
    <property type="match status" value="1"/>
</dbReference>
<reference evidence="10" key="1">
    <citation type="submission" date="2022-10" db="EMBL/GenBank/DDBJ databases">
        <title>Description of Fervidibacillus gen. nov. in the family Fervidibacillaceae fam. nov. with two species, Fervidibacillus albus sp. nov., and Fervidibacillus halotolerans sp. nov., isolated from tidal flat sediments.</title>
        <authorList>
            <person name="Kwon K.K."/>
            <person name="Yang S.-H."/>
        </authorList>
    </citation>
    <scope>NUCLEOTIDE SEQUENCE</scope>
    <source>
        <strain evidence="10">JCM 19140</strain>
    </source>
</reference>
<dbReference type="SUPFAM" id="SSF56601">
    <property type="entry name" value="beta-lactamase/transpeptidase-like"/>
    <property type="match status" value="1"/>
</dbReference>
<evidence type="ECO:0000313" key="11">
    <source>
        <dbReference type="Proteomes" id="UP001209318"/>
    </source>
</evidence>
<proteinExistence type="inferred from homology"/>
<evidence type="ECO:0000259" key="9">
    <source>
        <dbReference type="Pfam" id="PF03717"/>
    </source>
</evidence>
<dbReference type="InterPro" id="IPR005311">
    <property type="entry name" value="PBP_dimer"/>
</dbReference>
<dbReference type="PANTHER" id="PTHR30627:SF24">
    <property type="entry name" value="PENICILLIN-BINDING PROTEIN 4B"/>
    <property type="match status" value="1"/>
</dbReference>
<dbReference type="InterPro" id="IPR012338">
    <property type="entry name" value="Beta-lactam/transpept-like"/>
</dbReference>
<dbReference type="Pfam" id="PF00905">
    <property type="entry name" value="Transpeptidase"/>
    <property type="match status" value="1"/>
</dbReference>
<protein>
    <recommendedName>
        <fullName evidence="4">serine-type D-Ala-D-Ala carboxypeptidase</fullName>
        <ecNumber evidence="4">3.4.16.4</ecNumber>
    </recommendedName>
</protein>
<evidence type="ECO:0000256" key="6">
    <source>
        <dbReference type="ARBA" id="ARBA00034000"/>
    </source>
</evidence>
<keyword evidence="11" id="KW-1185">Reference proteome</keyword>
<sequence length="583" mass="65404">MIRKRVQRLAVFILIGIAILIIRLVQIQLMETKSFSDRDINLIEASVAQRSQEMILDNGRGKFYDRNDKPLTYETVPSLVLFPFLKNMNWDVEQLANIIGVPTKEITAALETSKEPFVLGGKNPIQLTDEQMEAINELQIPGVFAVHKQFERKTTPAAQLIGILGENPEQLKERYPDKDIPLNTLIGITGLQKSFDEFLLQEENTKLVYHVDGKGGPLFGIDVKYVDPSNPFYPVKINTTIDMEIQNEAEKIADKHKISKGGIVLLDIETNSILALVSRPNIDEKDPYANDGAKNLMVTAQIPGSVFKTVIAAAAIDNSLNNPDRVFDCSKTIRGTEDKVYDHGPLNFTDSFAVSCNYTFGTLAQELMEKDETIIETYASKLGLMDNVGWSGDVFHFKDFHQLADEEKGQVFLTNEERSDANFVAQTGIGQYNVRITPLGAANMMATIARGGKKEMVRAVSSIEYKNGSTLYSFPQESLGGDEISPYTAMKLQQLLREVVVNENGTGRLMQNLPYDVAGKSGTAQTYQKEDMQYENKWFVGYFPFDKPKYAMAIVKLDVPSEEGSVTPIYQDMVNYLYQYDHQ</sequence>
<evidence type="ECO:0000259" key="8">
    <source>
        <dbReference type="Pfam" id="PF00905"/>
    </source>
</evidence>
<accession>A0AAE3LNK3</accession>
<feature type="domain" description="Penicillin-binding protein dimerisation" evidence="9">
    <location>
        <begin position="59"/>
        <end position="215"/>
    </location>
</feature>
<evidence type="ECO:0000256" key="2">
    <source>
        <dbReference type="ARBA" id="ARBA00004752"/>
    </source>
</evidence>
<dbReference type="GO" id="GO:0008658">
    <property type="term" value="F:penicillin binding"/>
    <property type="evidence" value="ECO:0007669"/>
    <property type="project" value="InterPro"/>
</dbReference>
<evidence type="ECO:0000256" key="5">
    <source>
        <dbReference type="ARBA" id="ARBA00023136"/>
    </source>
</evidence>
<comment type="similarity">
    <text evidence="3">Belongs to the transpeptidase family.</text>
</comment>
<dbReference type="GO" id="GO:0009002">
    <property type="term" value="F:serine-type D-Ala-D-Ala carboxypeptidase activity"/>
    <property type="evidence" value="ECO:0007669"/>
    <property type="project" value="UniProtKB-EC"/>
</dbReference>
<dbReference type="Proteomes" id="UP001209318">
    <property type="component" value="Unassembled WGS sequence"/>
</dbReference>
<organism evidence="10 11">
    <name type="scientific">Perspicuibacillus lycopersici</name>
    <dbReference type="NCBI Taxonomy" id="1325689"/>
    <lineage>
        <taxon>Bacteria</taxon>
        <taxon>Bacillati</taxon>
        <taxon>Bacillota</taxon>
        <taxon>Bacilli</taxon>
        <taxon>Bacillales</taxon>
        <taxon>Bacillaceae</taxon>
        <taxon>Perspicuibacillus</taxon>
    </lineage>
</organism>
<feature type="transmembrane region" description="Helical" evidence="7">
    <location>
        <begin position="9"/>
        <end position="29"/>
    </location>
</feature>
<comment type="pathway">
    <text evidence="2">Cell wall biogenesis; peptidoglycan biosynthesis.</text>
</comment>
<evidence type="ECO:0000313" key="10">
    <source>
        <dbReference type="EMBL" id="MCU9613961.1"/>
    </source>
</evidence>
<name>A0AAE3LNK3_9BACI</name>
<comment type="catalytic activity">
    <reaction evidence="6">
        <text>Preferential cleavage: (Ac)2-L-Lys-D-Ala-|-D-Ala. Also transpeptidation of peptidyl-alanyl moieties that are N-acyl substituents of D-alanine.</text>
        <dbReference type="EC" id="3.4.16.4"/>
    </reaction>
</comment>
<gene>
    <name evidence="10" type="ORF">OEV98_10345</name>
</gene>
<comment type="caution">
    <text evidence="10">The sequence shown here is derived from an EMBL/GenBank/DDBJ whole genome shotgun (WGS) entry which is preliminary data.</text>
</comment>